<keyword evidence="3" id="KW-1185">Reference proteome</keyword>
<dbReference type="PANTHER" id="PTHR47331">
    <property type="entry name" value="PHD-TYPE DOMAIN-CONTAINING PROTEIN"/>
    <property type="match status" value="1"/>
</dbReference>
<gene>
    <name evidence="2" type="ORF">D5F01_LYC23850</name>
</gene>
<name>A0A6G0HFW6_LARCR</name>
<dbReference type="InterPro" id="IPR040676">
    <property type="entry name" value="DUF5641"/>
</dbReference>
<dbReference type="Gene3D" id="3.30.420.10">
    <property type="entry name" value="Ribonuclease H-like superfamily/Ribonuclease H"/>
    <property type="match status" value="1"/>
</dbReference>
<dbReference type="SUPFAM" id="SSF53098">
    <property type="entry name" value="Ribonuclease H-like"/>
    <property type="match status" value="1"/>
</dbReference>
<dbReference type="Proteomes" id="UP000424527">
    <property type="component" value="Unassembled WGS sequence"/>
</dbReference>
<protein>
    <recommendedName>
        <fullName evidence="1">Integrase catalytic domain-containing protein</fullName>
    </recommendedName>
</protein>
<evidence type="ECO:0000259" key="1">
    <source>
        <dbReference type="PROSITE" id="PS50994"/>
    </source>
</evidence>
<dbReference type="GO" id="GO:0015074">
    <property type="term" value="P:DNA integration"/>
    <property type="evidence" value="ECO:0007669"/>
    <property type="project" value="InterPro"/>
</dbReference>
<reference evidence="2 3" key="1">
    <citation type="submission" date="2019-07" db="EMBL/GenBank/DDBJ databases">
        <title>Chromosome genome assembly for large yellow croaker.</title>
        <authorList>
            <person name="Xiao S."/>
        </authorList>
    </citation>
    <scope>NUCLEOTIDE SEQUENCE [LARGE SCALE GENOMIC DNA]</scope>
    <source>
        <strain evidence="2">JMULYC20181020</strain>
        <tissue evidence="2">Muscle</tissue>
    </source>
</reference>
<dbReference type="GO" id="GO:0003676">
    <property type="term" value="F:nucleic acid binding"/>
    <property type="evidence" value="ECO:0007669"/>
    <property type="project" value="InterPro"/>
</dbReference>
<proteinExistence type="predicted"/>
<organism evidence="2 3">
    <name type="scientific">Larimichthys crocea</name>
    <name type="common">Large yellow croaker</name>
    <name type="synonym">Pseudosciaena crocea</name>
    <dbReference type="NCBI Taxonomy" id="215358"/>
    <lineage>
        <taxon>Eukaryota</taxon>
        <taxon>Metazoa</taxon>
        <taxon>Chordata</taxon>
        <taxon>Craniata</taxon>
        <taxon>Vertebrata</taxon>
        <taxon>Euteleostomi</taxon>
        <taxon>Actinopterygii</taxon>
        <taxon>Neopterygii</taxon>
        <taxon>Teleostei</taxon>
        <taxon>Neoteleostei</taxon>
        <taxon>Acanthomorphata</taxon>
        <taxon>Eupercaria</taxon>
        <taxon>Sciaenidae</taxon>
        <taxon>Larimichthys</taxon>
    </lineage>
</organism>
<dbReference type="EMBL" id="REGW02000041">
    <property type="protein sequence ID" value="KAE8278093.1"/>
    <property type="molecule type" value="Genomic_DNA"/>
</dbReference>
<dbReference type="InterPro" id="IPR012337">
    <property type="entry name" value="RNaseH-like_sf"/>
</dbReference>
<dbReference type="AlphaFoldDB" id="A0A6G0HFW6"/>
<comment type="caution">
    <text evidence="2">The sequence shown here is derived from an EMBL/GenBank/DDBJ whole genome shotgun (WGS) entry which is preliminary data.</text>
</comment>
<accession>A0A6G0HFW6</accession>
<dbReference type="Pfam" id="PF18701">
    <property type="entry name" value="DUF5641"/>
    <property type="match status" value="1"/>
</dbReference>
<evidence type="ECO:0000313" key="3">
    <source>
        <dbReference type="Proteomes" id="UP000424527"/>
    </source>
</evidence>
<feature type="domain" description="Integrase catalytic" evidence="1">
    <location>
        <begin position="1"/>
        <end position="138"/>
    </location>
</feature>
<sequence length="262" mass="29676">MDTDSFLLALRLFISRRGKPYEILCDRGTNFRGGERELKELLEDLNPPLKQQLADQSITFKFNPPLSPHFGGAWEREVKSVKASLQVVLRDQVVSEEVLSTVLMEVEGILNSKPLGYSSSDLADPDPVTPNLLLMGRRDASLPQAAYGSSELLGRRRWRHSQVLADRFWSQFTRQYLPDLQRRQKWRTPTVDLAVDQVVMVVDSQLPRALWPIGKVTKVHPSDDGTVRSADVNIKGAVYTRPVTKLVLLPKMPEDDMDIRVS</sequence>
<dbReference type="PROSITE" id="PS50994">
    <property type="entry name" value="INTEGRASE"/>
    <property type="match status" value="1"/>
</dbReference>
<evidence type="ECO:0000313" key="2">
    <source>
        <dbReference type="EMBL" id="KAE8278093.1"/>
    </source>
</evidence>
<dbReference type="InterPro" id="IPR001584">
    <property type="entry name" value="Integrase_cat-core"/>
</dbReference>
<dbReference type="InterPro" id="IPR036397">
    <property type="entry name" value="RNaseH_sf"/>
</dbReference>